<reference evidence="2" key="1">
    <citation type="submission" date="2020-08" db="EMBL/GenBank/DDBJ databases">
        <title>Genome public.</title>
        <authorList>
            <person name="Liu C."/>
            <person name="Sun Q."/>
        </authorList>
    </citation>
    <scope>NUCLEOTIDE SEQUENCE</scope>
    <source>
        <strain evidence="2">NSJ-68</strain>
    </source>
</reference>
<feature type="transmembrane region" description="Helical" evidence="1">
    <location>
        <begin position="146"/>
        <end position="163"/>
    </location>
</feature>
<dbReference type="AlphaFoldDB" id="A0A923RLV5"/>
<dbReference type="RefSeq" id="WP_186873325.1">
    <property type="nucleotide sequence ID" value="NZ_JACOOR010000002.1"/>
</dbReference>
<keyword evidence="1" id="KW-0472">Membrane</keyword>
<evidence type="ECO:0000313" key="3">
    <source>
        <dbReference type="Proteomes" id="UP000649345"/>
    </source>
</evidence>
<proteinExistence type="predicted"/>
<dbReference type="EMBL" id="JACOOR010000002">
    <property type="protein sequence ID" value="MBC5658736.1"/>
    <property type="molecule type" value="Genomic_DNA"/>
</dbReference>
<sequence length="398" mass="45010">MKKTIGKMAGIYLALILLFTAALWLVSAIPNSRMQGAVDSFQDRWEQEYVEGGYPEPFFGNSQATIDLYTDGAMYERLTTEDGMGALQSAMYAKDYTRYWHGYLIVLKPLSLFLTYPQIRYLNMFIINILCFLSGMMLYRKTKRTGAACAFILGLTATFLIVAPISFQYMASYTVMFLTVLALLGNLEKRKLGMPELFFGCGMCISFFDFLTFPVITLGIPLIVWLLADETGRSFRNRVKALIGYSVSWAAGYVLCWSTKWILGSLILGRNILTDALNQVLFRSVGSAEEVTTPAEALSRNVGMLNYMNWPAVCLVIPGILLAVLGWRQWKADRDTALRYLLILGVCLYPYLWYIAFSNHSQIHYFFTYRAQAVTVFGVLAVLLGLLGDWCQSRRKSL</sequence>
<accession>A0A923RLV5</accession>
<feature type="transmembrane region" description="Helical" evidence="1">
    <location>
        <begin position="197"/>
        <end position="228"/>
    </location>
</feature>
<evidence type="ECO:0000313" key="2">
    <source>
        <dbReference type="EMBL" id="MBC5658736.1"/>
    </source>
</evidence>
<feature type="transmembrane region" description="Helical" evidence="1">
    <location>
        <begin position="337"/>
        <end position="357"/>
    </location>
</feature>
<name>A0A923RLV5_9FIRM</name>
<keyword evidence="1" id="KW-0812">Transmembrane</keyword>
<feature type="transmembrane region" description="Helical" evidence="1">
    <location>
        <begin position="307"/>
        <end position="325"/>
    </location>
</feature>
<organism evidence="2 3">
    <name type="scientific">Anaerosacchariphilus hominis</name>
    <dbReference type="NCBI Taxonomy" id="2763017"/>
    <lineage>
        <taxon>Bacteria</taxon>
        <taxon>Bacillati</taxon>
        <taxon>Bacillota</taxon>
        <taxon>Clostridia</taxon>
        <taxon>Lachnospirales</taxon>
        <taxon>Lachnospiraceae</taxon>
        <taxon>Anaerosacchariphilus</taxon>
    </lineage>
</organism>
<feature type="transmembrane region" description="Helical" evidence="1">
    <location>
        <begin position="119"/>
        <end position="139"/>
    </location>
</feature>
<evidence type="ECO:0000256" key="1">
    <source>
        <dbReference type="SAM" id="Phobius"/>
    </source>
</evidence>
<gene>
    <name evidence="2" type="ORF">H8S44_02970</name>
</gene>
<keyword evidence="3" id="KW-1185">Reference proteome</keyword>
<feature type="transmembrane region" description="Helical" evidence="1">
    <location>
        <begin position="369"/>
        <end position="388"/>
    </location>
</feature>
<keyword evidence="1" id="KW-1133">Transmembrane helix</keyword>
<dbReference type="Proteomes" id="UP000649345">
    <property type="component" value="Unassembled WGS sequence"/>
</dbReference>
<protein>
    <submittedName>
        <fullName evidence="2">Uncharacterized protein</fullName>
    </submittedName>
</protein>
<comment type="caution">
    <text evidence="2">The sequence shown here is derived from an EMBL/GenBank/DDBJ whole genome shotgun (WGS) entry which is preliminary data.</text>
</comment>